<dbReference type="RefSeq" id="WP_029991601.1">
    <property type="nucleotide sequence ID" value="NZ_ATMJ01000072.1"/>
</dbReference>
<dbReference type="EMBL" id="JMPR01000044">
    <property type="protein sequence ID" value="KFD17780.1"/>
    <property type="molecule type" value="Genomic_DNA"/>
</dbReference>
<proteinExistence type="predicted"/>
<keyword evidence="3" id="KW-1185">Reference proteome</keyword>
<dbReference type="AlphaFoldDB" id="A0A085JBD4"/>
<gene>
    <name evidence="2" type="ORF">GTPT_2918</name>
</gene>
<feature type="signal peptide" evidence="1">
    <location>
        <begin position="1"/>
        <end position="23"/>
    </location>
</feature>
<organism evidence="2 3">
    <name type="scientific">Tatumella ptyseos ATCC 33301</name>
    <dbReference type="NCBI Taxonomy" id="1005995"/>
    <lineage>
        <taxon>Bacteria</taxon>
        <taxon>Pseudomonadati</taxon>
        <taxon>Pseudomonadota</taxon>
        <taxon>Gammaproteobacteria</taxon>
        <taxon>Enterobacterales</taxon>
        <taxon>Erwiniaceae</taxon>
        <taxon>Tatumella</taxon>
    </lineage>
</organism>
<comment type="caution">
    <text evidence="2">The sequence shown here is derived from an EMBL/GenBank/DDBJ whole genome shotgun (WGS) entry which is preliminary data.</text>
</comment>
<keyword evidence="1" id="KW-0732">Signal</keyword>
<evidence type="ECO:0000313" key="2">
    <source>
        <dbReference type="EMBL" id="KFD17780.1"/>
    </source>
</evidence>
<dbReference type="Proteomes" id="UP000028602">
    <property type="component" value="Unassembled WGS sequence"/>
</dbReference>
<dbReference type="eggNOG" id="ENOG50303SX">
    <property type="taxonomic scope" value="Bacteria"/>
</dbReference>
<dbReference type="OrthoDB" id="6556368at2"/>
<name>A0A085JBD4_9GAMM</name>
<protein>
    <submittedName>
        <fullName evidence="2">Putative exported protein</fullName>
    </submittedName>
</protein>
<evidence type="ECO:0000313" key="3">
    <source>
        <dbReference type="Proteomes" id="UP000028602"/>
    </source>
</evidence>
<evidence type="ECO:0000256" key="1">
    <source>
        <dbReference type="SAM" id="SignalP"/>
    </source>
</evidence>
<sequence>MKKILFLLRTVTLFFFLSGHANSYQEPVSIKENPVNEVAFLVERLAVSAPGQRNEILSKINSIRKSNPENTAILLMYTNSLIGENYYKEGIEFLRELYSKKPVRTYLLTECMLRQRTGDKERDCYQEVVRLSEQQNLIDSDYVTALFFTDTKKFSTVKQQLIKENTFKESDFLIFTLGEEKMLHEFFP</sequence>
<feature type="chain" id="PRO_5001793538" evidence="1">
    <location>
        <begin position="24"/>
        <end position="188"/>
    </location>
</feature>
<accession>A0A085JBD4</accession>
<reference evidence="2 3" key="1">
    <citation type="submission" date="2014-05" db="EMBL/GenBank/DDBJ databases">
        <title>ATOL: Assembling a taxonomically balanced genome-scale reconstruction of the evolutionary history of the Enterobacteriaceae.</title>
        <authorList>
            <person name="Plunkett G.III."/>
            <person name="Neeno-Eckwall E.C."/>
            <person name="Glasner J.D."/>
            <person name="Perna N.T."/>
        </authorList>
    </citation>
    <scope>NUCLEOTIDE SEQUENCE [LARGE SCALE GENOMIC DNA]</scope>
    <source>
        <strain evidence="2 3">ATCC 33301</strain>
    </source>
</reference>